<dbReference type="AlphaFoldDB" id="A0A5B7IQ38"/>
<proteinExistence type="predicted"/>
<reference evidence="2 3" key="1">
    <citation type="submission" date="2019-05" db="EMBL/GenBank/DDBJ databases">
        <title>Another draft genome of Portunus trituberculatus and its Hox gene families provides insights of decapod evolution.</title>
        <authorList>
            <person name="Jeong J.-H."/>
            <person name="Song I."/>
            <person name="Kim S."/>
            <person name="Choi T."/>
            <person name="Kim D."/>
            <person name="Ryu S."/>
            <person name="Kim W."/>
        </authorList>
    </citation>
    <scope>NUCLEOTIDE SEQUENCE [LARGE SCALE GENOMIC DNA]</scope>
    <source>
        <tissue evidence="2">Muscle</tissue>
    </source>
</reference>
<gene>
    <name evidence="2" type="ORF">E2C01_081567</name>
</gene>
<keyword evidence="3" id="KW-1185">Reference proteome</keyword>
<sequence>MGGPSQGVGEARPESPILSAVNSTRPATTASGRVPQRRRGSCSACLVVMSTGLPAAHPAARRHRHHPPRQTGWARLPAGGLWAGGSRGTGRPAP</sequence>
<feature type="compositionally biased region" description="Basic residues" evidence="1">
    <location>
        <begin position="59"/>
        <end position="68"/>
    </location>
</feature>
<dbReference type="Proteomes" id="UP000324222">
    <property type="component" value="Unassembled WGS sequence"/>
</dbReference>
<feature type="region of interest" description="Disordered" evidence="1">
    <location>
        <begin position="56"/>
        <end position="94"/>
    </location>
</feature>
<accession>A0A5B7IQ38</accession>
<feature type="region of interest" description="Disordered" evidence="1">
    <location>
        <begin position="1"/>
        <end position="40"/>
    </location>
</feature>
<evidence type="ECO:0000313" key="2">
    <source>
        <dbReference type="EMBL" id="MPC86730.1"/>
    </source>
</evidence>
<name>A0A5B7IQ38_PORTR</name>
<dbReference type="EMBL" id="VSRR010072330">
    <property type="protein sequence ID" value="MPC86730.1"/>
    <property type="molecule type" value="Genomic_DNA"/>
</dbReference>
<organism evidence="2 3">
    <name type="scientific">Portunus trituberculatus</name>
    <name type="common">Swimming crab</name>
    <name type="synonym">Neptunus trituberculatus</name>
    <dbReference type="NCBI Taxonomy" id="210409"/>
    <lineage>
        <taxon>Eukaryota</taxon>
        <taxon>Metazoa</taxon>
        <taxon>Ecdysozoa</taxon>
        <taxon>Arthropoda</taxon>
        <taxon>Crustacea</taxon>
        <taxon>Multicrustacea</taxon>
        <taxon>Malacostraca</taxon>
        <taxon>Eumalacostraca</taxon>
        <taxon>Eucarida</taxon>
        <taxon>Decapoda</taxon>
        <taxon>Pleocyemata</taxon>
        <taxon>Brachyura</taxon>
        <taxon>Eubrachyura</taxon>
        <taxon>Portunoidea</taxon>
        <taxon>Portunidae</taxon>
        <taxon>Portuninae</taxon>
        <taxon>Portunus</taxon>
    </lineage>
</organism>
<evidence type="ECO:0000313" key="3">
    <source>
        <dbReference type="Proteomes" id="UP000324222"/>
    </source>
</evidence>
<comment type="caution">
    <text evidence="2">The sequence shown here is derived from an EMBL/GenBank/DDBJ whole genome shotgun (WGS) entry which is preliminary data.</text>
</comment>
<protein>
    <submittedName>
        <fullName evidence="2">Uncharacterized protein</fullName>
    </submittedName>
</protein>
<feature type="compositionally biased region" description="Polar residues" evidence="1">
    <location>
        <begin position="20"/>
        <end position="31"/>
    </location>
</feature>
<evidence type="ECO:0000256" key="1">
    <source>
        <dbReference type="SAM" id="MobiDB-lite"/>
    </source>
</evidence>